<dbReference type="Proteomes" id="UP000277811">
    <property type="component" value="Unassembled WGS sequence"/>
</dbReference>
<name>A0A498R9J2_9FIRM</name>
<reference evidence="3 4" key="1">
    <citation type="submission" date="2018-06" db="EMBL/GenBank/DDBJ databases">
        <authorList>
            <person name="Strepis N."/>
        </authorList>
    </citation>
    <scope>NUCLEOTIDE SEQUENCE [LARGE SCALE GENOMIC DNA]</scope>
    <source>
        <strain evidence="3">LUCI</strain>
    </source>
</reference>
<dbReference type="OrthoDB" id="1957002at2"/>
<dbReference type="EMBL" id="UPPP01000116">
    <property type="protein sequence ID" value="VBB09376.1"/>
    <property type="molecule type" value="Genomic_DNA"/>
</dbReference>
<keyword evidence="2" id="KW-0472">Membrane</keyword>
<sequence length="130" mass="14876">MFKDFLLQIKNGLIVYKKKILLAVLLIVILGVLGAGFRSMFQVRGVVTAVDNSQVTVASFFRTQTIDLTGAPVDLAKIKPGERILIQKNIQGQILYVRVHSSEEREHHRDKDHHYKDRDPEKYHNDRPGI</sequence>
<keyword evidence="2" id="KW-0812">Transmembrane</keyword>
<dbReference type="RefSeq" id="WP_122630163.1">
    <property type="nucleotide sequence ID" value="NZ_UPPP01000116.1"/>
</dbReference>
<feature type="transmembrane region" description="Helical" evidence="2">
    <location>
        <begin position="20"/>
        <end position="41"/>
    </location>
</feature>
<accession>A0A498R9J2</accession>
<proteinExistence type="predicted"/>
<gene>
    <name evidence="3" type="ORF">LUCI_4666</name>
</gene>
<keyword evidence="2" id="KW-1133">Transmembrane helix</keyword>
<dbReference type="AlphaFoldDB" id="A0A498R9J2"/>
<protein>
    <submittedName>
        <fullName evidence="3">Uncharacterized protein</fullName>
    </submittedName>
</protein>
<evidence type="ECO:0000313" key="3">
    <source>
        <dbReference type="EMBL" id="VBB09376.1"/>
    </source>
</evidence>
<feature type="region of interest" description="Disordered" evidence="1">
    <location>
        <begin position="101"/>
        <end position="130"/>
    </location>
</feature>
<evidence type="ECO:0000313" key="4">
    <source>
        <dbReference type="Proteomes" id="UP000277811"/>
    </source>
</evidence>
<keyword evidence="4" id="KW-1185">Reference proteome</keyword>
<organism evidence="3 4">
    <name type="scientific">Lucifera butyrica</name>
    <dbReference type="NCBI Taxonomy" id="1351585"/>
    <lineage>
        <taxon>Bacteria</taxon>
        <taxon>Bacillati</taxon>
        <taxon>Bacillota</taxon>
        <taxon>Negativicutes</taxon>
        <taxon>Veillonellales</taxon>
        <taxon>Veillonellaceae</taxon>
        <taxon>Lucifera</taxon>
    </lineage>
</organism>
<evidence type="ECO:0000256" key="1">
    <source>
        <dbReference type="SAM" id="MobiDB-lite"/>
    </source>
</evidence>
<evidence type="ECO:0000256" key="2">
    <source>
        <dbReference type="SAM" id="Phobius"/>
    </source>
</evidence>